<proteinExistence type="predicted"/>
<name>A0AA85K2J2_TRIRE</name>
<keyword evidence="1" id="KW-1185">Reference proteome</keyword>
<sequence>MGPISLLNTIQGTFREYRMCIVLEVCEPYEKVLINIFPGNLINLFYFLFNCFK</sequence>
<accession>A0AA85K2J2</accession>
<dbReference type="AlphaFoldDB" id="A0AA85K2J2"/>
<reference evidence="2 3" key="2">
    <citation type="submission" date="2023-11" db="UniProtKB">
        <authorList>
            <consortium name="WormBaseParasite"/>
        </authorList>
    </citation>
    <scope>IDENTIFICATION</scope>
</reference>
<protein>
    <submittedName>
        <fullName evidence="2 3">Uncharacterized protein</fullName>
    </submittedName>
</protein>
<dbReference type="WBParaSite" id="TREG1_57430.4">
    <property type="protein sequence ID" value="TREG1_57430.4"/>
    <property type="gene ID" value="TREG1_57430"/>
</dbReference>
<reference evidence="1" key="1">
    <citation type="submission" date="2022-06" db="EMBL/GenBank/DDBJ databases">
        <authorList>
            <person name="Berger JAMES D."/>
            <person name="Berger JAMES D."/>
        </authorList>
    </citation>
    <scope>NUCLEOTIDE SEQUENCE [LARGE SCALE GENOMIC DNA]</scope>
</reference>
<evidence type="ECO:0000313" key="1">
    <source>
        <dbReference type="Proteomes" id="UP000050795"/>
    </source>
</evidence>
<dbReference type="WBParaSite" id="TREG1_57430.2">
    <property type="protein sequence ID" value="TREG1_57430.2"/>
    <property type="gene ID" value="TREG1_57430"/>
</dbReference>
<evidence type="ECO:0000313" key="3">
    <source>
        <dbReference type="WBParaSite" id="TREG1_57430.4"/>
    </source>
</evidence>
<organism evidence="1 2">
    <name type="scientific">Trichobilharzia regenti</name>
    <name type="common">Nasal bird schistosome</name>
    <dbReference type="NCBI Taxonomy" id="157069"/>
    <lineage>
        <taxon>Eukaryota</taxon>
        <taxon>Metazoa</taxon>
        <taxon>Spiralia</taxon>
        <taxon>Lophotrochozoa</taxon>
        <taxon>Platyhelminthes</taxon>
        <taxon>Trematoda</taxon>
        <taxon>Digenea</taxon>
        <taxon>Strigeidida</taxon>
        <taxon>Schistosomatoidea</taxon>
        <taxon>Schistosomatidae</taxon>
        <taxon>Trichobilharzia</taxon>
    </lineage>
</organism>
<dbReference type="Proteomes" id="UP000050795">
    <property type="component" value="Unassembled WGS sequence"/>
</dbReference>
<evidence type="ECO:0000313" key="2">
    <source>
        <dbReference type="WBParaSite" id="TREG1_57430.2"/>
    </source>
</evidence>